<evidence type="ECO:0000256" key="2">
    <source>
        <dbReference type="ARBA" id="ARBA00022801"/>
    </source>
</evidence>
<evidence type="ECO:0000256" key="4">
    <source>
        <dbReference type="RuleBase" id="RU361153"/>
    </source>
</evidence>
<dbReference type="Gene3D" id="3.20.20.80">
    <property type="entry name" value="Glycosidases"/>
    <property type="match status" value="1"/>
</dbReference>
<comment type="similarity">
    <text evidence="1 4">Belongs to the glycosyl hydrolase 5 (cellulase A) family.</text>
</comment>
<protein>
    <submittedName>
        <fullName evidence="6">Endoglucanase</fullName>
    </submittedName>
</protein>
<accession>A0A438E5Q2</accession>
<proteinExistence type="inferred from homology"/>
<dbReference type="Pfam" id="PF00150">
    <property type="entry name" value="Cellulase"/>
    <property type="match status" value="1"/>
</dbReference>
<dbReference type="Proteomes" id="UP000288805">
    <property type="component" value="Unassembled WGS sequence"/>
</dbReference>
<name>A0A438E5Q2_VITVI</name>
<keyword evidence="2 4" id="KW-0378">Hydrolase</keyword>
<evidence type="ECO:0000256" key="3">
    <source>
        <dbReference type="ARBA" id="ARBA00023295"/>
    </source>
</evidence>
<comment type="caution">
    <text evidence="6">The sequence shown here is derived from an EMBL/GenBank/DDBJ whole genome shotgun (WGS) entry which is preliminary data.</text>
</comment>
<dbReference type="PROSITE" id="PS50231">
    <property type="entry name" value="RICIN_B_LECTIN"/>
    <property type="match status" value="1"/>
</dbReference>
<evidence type="ECO:0000313" key="6">
    <source>
        <dbReference type="EMBL" id="RVW43105.1"/>
    </source>
</evidence>
<dbReference type="InterPro" id="IPR001547">
    <property type="entry name" value="Glyco_hydro_5"/>
</dbReference>
<dbReference type="Gene3D" id="2.80.10.50">
    <property type="match status" value="1"/>
</dbReference>
<keyword evidence="3 4" id="KW-0326">Glycosidase</keyword>
<reference evidence="6 7" key="1">
    <citation type="journal article" date="2018" name="PLoS Genet.">
        <title>Population sequencing reveals clonal diversity and ancestral inbreeding in the grapevine cultivar Chardonnay.</title>
        <authorList>
            <person name="Roach M.J."/>
            <person name="Johnson D.L."/>
            <person name="Bohlmann J."/>
            <person name="van Vuuren H.J."/>
            <person name="Jones S.J."/>
            <person name="Pretorius I.S."/>
            <person name="Schmidt S.A."/>
            <person name="Borneman A.R."/>
        </authorList>
    </citation>
    <scope>NUCLEOTIDE SEQUENCE [LARGE SCALE GENOMIC DNA]</scope>
    <source>
        <strain evidence="7">cv. Chardonnay</strain>
        <tissue evidence="6">Leaf</tissue>
    </source>
</reference>
<evidence type="ECO:0000259" key="5">
    <source>
        <dbReference type="Pfam" id="PF00150"/>
    </source>
</evidence>
<gene>
    <name evidence="6" type="primary">GUN_6</name>
    <name evidence="6" type="ORF">CK203_086639</name>
</gene>
<dbReference type="SUPFAM" id="SSF50370">
    <property type="entry name" value="Ricin B-like lectins"/>
    <property type="match status" value="1"/>
</dbReference>
<evidence type="ECO:0000256" key="1">
    <source>
        <dbReference type="ARBA" id="ARBA00005641"/>
    </source>
</evidence>
<evidence type="ECO:0000313" key="7">
    <source>
        <dbReference type="Proteomes" id="UP000288805"/>
    </source>
</evidence>
<dbReference type="GO" id="GO:0000272">
    <property type="term" value="P:polysaccharide catabolic process"/>
    <property type="evidence" value="ECO:0007669"/>
    <property type="project" value="InterPro"/>
</dbReference>
<sequence>MLMTGHLPFGEIAVSQKLKWKSAVNMPALYPNQRRLYRLYLCWPFAKCGRIFKWSKASYKYAEMKGKNNLQTILLISLAMSATLCNSLPLSTRGRWIVDNAAGGRVKMACVNWVSHLEPLVTEGIHAQPVERIAETVKAMGFNCIRLTYATFMWTRADYNNRTVAQSLDSFNLTQAKEGIARNNPKLLNLQIIDAYEAVVNELGAHGLMLVLDNHVSKPLWCCAREDGNGFFGDMYFDPKEWIKGLTDVSTRFKNNPQVVALSVRNEMRGARSNVPDWYRYMRKGAKAIHKANPKVLVIVSGLNFDKDLSFLGRKSFGFTLNNKVVFEAHWYTFDFTQQWQQLPPNRACRQRADEFQRDAAFLTTGDKAAPLFISEYGINLQETSQVDSRYFTCFLPTVAEKDLDWAMWTLQASYHYRQGHAGGGESYSVLDYSWSKPRYPQFLERMVILQNLLQDPNSNVSPYYLLVHAQSGFCVNVKHNDVVSVSSCRKNSRNSRWNHEGDGSPIKKLGRKHCLKAVGDGVPLTLSDDCSSPRATWQLVSDSMLQIAAMDEQGNPLCLDATPSSNSTPILTRACACLNNEAGCDPLSQWFKLVPSNIA</sequence>
<organism evidence="6 7">
    <name type="scientific">Vitis vinifera</name>
    <name type="common">Grape</name>
    <dbReference type="NCBI Taxonomy" id="29760"/>
    <lineage>
        <taxon>Eukaryota</taxon>
        <taxon>Viridiplantae</taxon>
        <taxon>Streptophyta</taxon>
        <taxon>Embryophyta</taxon>
        <taxon>Tracheophyta</taxon>
        <taxon>Spermatophyta</taxon>
        <taxon>Magnoliopsida</taxon>
        <taxon>eudicotyledons</taxon>
        <taxon>Gunneridae</taxon>
        <taxon>Pentapetalae</taxon>
        <taxon>rosids</taxon>
        <taxon>Vitales</taxon>
        <taxon>Vitaceae</taxon>
        <taxon>Viteae</taxon>
        <taxon>Vitis</taxon>
    </lineage>
</organism>
<dbReference type="SUPFAM" id="SSF51445">
    <property type="entry name" value="(Trans)glycosidases"/>
    <property type="match status" value="1"/>
</dbReference>
<dbReference type="EMBL" id="QGNW01001387">
    <property type="protein sequence ID" value="RVW43105.1"/>
    <property type="molecule type" value="Genomic_DNA"/>
</dbReference>
<dbReference type="InterPro" id="IPR035992">
    <property type="entry name" value="Ricin_B-like_lectins"/>
</dbReference>
<dbReference type="PANTHER" id="PTHR31263:SF0">
    <property type="entry name" value="CELLULASE FAMILY PROTEIN (AFU_ORTHOLOGUE AFUA_5G14560)"/>
    <property type="match status" value="1"/>
</dbReference>
<feature type="domain" description="Glycoside hydrolase family 5" evidence="5">
    <location>
        <begin position="129"/>
        <end position="412"/>
    </location>
</feature>
<dbReference type="InterPro" id="IPR017853">
    <property type="entry name" value="GH"/>
</dbReference>
<dbReference type="PANTHER" id="PTHR31263">
    <property type="entry name" value="CELLULASE FAMILY PROTEIN (AFU_ORTHOLOGUE AFUA_5G14560)"/>
    <property type="match status" value="1"/>
</dbReference>
<dbReference type="GO" id="GO:0004553">
    <property type="term" value="F:hydrolase activity, hydrolyzing O-glycosyl compounds"/>
    <property type="evidence" value="ECO:0007669"/>
    <property type="project" value="InterPro"/>
</dbReference>
<dbReference type="AlphaFoldDB" id="A0A438E5Q2"/>